<dbReference type="Gene3D" id="3.90.70.200">
    <property type="entry name" value="Plus-3 domain"/>
    <property type="match status" value="1"/>
</dbReference>
<dbReference type="Proteomes" id="UP000030747">
    <property type="component" value="Unassembled WGS sequence"/>
</dbReference>
<dbReference type="VEuPathDB" id="ToxoDB:ETH_00038710"/>
<dbReference type="InterPro" id="IPR036128">
    <property type="entry name" value="Plus3-like_sf"/>
</dbReference>
<dbReference type="EMBL" id="HG674478">
    <property type="protein sequence ID" value="CDJ39566.1"/>
    <property type="molecule type" value="Genomic_DNA"/>
</dbReference>
<evidence type="ECO:0000313" key="4">
    <source>
        <dbReference type="Proteomes" id="UP000030747"/>
    </source>
</evidence>
<dbReference type="GeneID" id="25256783"/>
<dbReference type="RefSeq" id="XP_013230321.1">
    <property type="nucleotide sequence ID" value="XM_013374867.1"/>
</dbReference>
<keyword evidence="4" id="KW-1185">Reference proteome</keyword>
<dbReference type="AlphaFoldDB" id="U6KNK4"/>
<feature type="compositionally biased region" description="Low complexity" evidence="2">
    <location>
        <begin position="147"/>
        <end position="162"/>
    </location>
</feature>
<protein>
    <submittedName>
        <fullName evidence="3">Uncharacterized protein</fullName>
    </submittedName>
</protein>
<dbReference type="OrthoDB" id="364798at2759"/>
<proteinExistence type="predicted"/>
<feature type="region of interest" description="Disordered" evidence="2">
    <location>
        <begin position="142"/>
        <end position="162"/>
    </location>
</feature>
<accession>U6KNK4</accession>
<dbReference type="GO" id="GO:0003677">
    <property type="term" value="F:DNA binding"/>
    <property type="evidence" value="ECO:0007669"/>
    <property type="project" value="InterPro"/>
</dbReference>
<reference evidence="3" key="2">
    <citation type="submission" date="2013-10" db="EMBL/GenBank/DDBJ databases">
        <authorList>
            <person name="Aslett M."/>
        </authorList>
    </citation>
    <scope>NUCLEOTIDE SEQUENCE [LARGE SCALE GENOMIC DNA]</scope>
    <source>
        <strain evidence="3">Houghton</strain>
    </source>
</reference>
<reference evidence="3" key="1">
    <citation type="submission" date="2013-10" db="EMBL/GenBank/DDBJ databases">
        <title>Genomic analysis of the causative agents of coccidiosis in chickens.</title>
        <authorList>
            <person name="Reid A.J."/>
            <person name="Blake D."/>
            <person name="Billington K."/>
            <person name="Browne H."/>
            <person name="Dunn M."/>
            <person name="Hung S."/>
            <person name="Kawahara F."/>
            <person name="Miranda-Saavedra D."/>
            <person name="Mourier T."/>
            <person name="Nagra H."/>
            <person name="Otto T.D."/>
            <person name="Rawlings N."/>
            <person name="Sanchez A."/>
            <person name="Sanders M."/>
            <person name="Subramaniam C."/>
            <person name="Tay Y."/>
            <person name="Dear P."/>
            <person name="Doerig C."/>
            <person name="Gruber A."/>
            <person name="Parkinson J."/>
            <person name="Shirley M."/>
            <person name="Wan K.L."/>
            <person name="Berriman M."/>
            <person name="Tomley F."/>
            <person name="Pain A."/>
        </authorList>
    </citation>
    <scope>NUCLEOTIDE SEQUENCE [LARGE SCALE GENOMIC DNA]</scope>
    <source>
        <strain evidence="3">Houghton</strain>
    </source>
</reference>
<evidence type="ECO:0000256" key="1">
    <source>
        <dbReference type="SAM" id="Coils"/>
    </source>
</evidence>
<evidence type="ECO:0000256" key="2">
    <source>
        <dbReference type="SAM" id="MobiDB-lite"/>
    </source>
</evidence>
<evidence type="ECO:0000313" key="3">
    <source>
        <dbReference type="EMBL" id="CDJ39566.1"/>
    </source>
</evidence>
<feature type="coiled-coil region" evidence="1">
    <location>
        <begin position="58"/>
        <end position="117"/>
    </location>
</feature>
<dbReference type="VEuPathDB" id="ToxoDB:ETH2_1436200"/>
<organism evidence="3 4">
    <name type="scientific">Eimeria tenella</name>
    <name type="common">Coccidian parasite</name>
    <dbReference type="NCBI Taxonomy" id="5802"/>
    <lineage>
        <taxon>Eukaryota</taxon>
        <taxon>Sar</taxon>
        <taxon>Alveolata</taxon>
        <taxon>Apicomplexa</taxon>
        <taxon>Conoidasida</taxon>
        <taxon>Coccidia</taxon>
        <taxon>Eucoccidiorida</taxon>
        <taxon>Eimeriorina</taxon>
        <taxon>Eimeriidae</taxon>
        <taxon>Eimeria</taxon>
    </lineage>
</organism>
<gene>
    <name evidence="3" type="ORF">ETH_00038710</name>
</gene>
<keyword evidence="1" id="KW-0175">Coiled coil</keyword>
<feature type="non-terminal residue" evidence="3">
    <location>
        <position position="162"/>
    </location>
</feature>
<sequence>MYSVRVGGTVRGCTYTLVLRATPRASAKYDREFRVSELLEGPVTEKELNSWVKKLQQFDTVEDVAKQLRQKAQQLDKHQINSILESLSSSRTASSRRQELKETLALLLQQKETAEAELLRERVSNPPVSFLKAPAAAAKDFDKNKSNKLAAAHKPQPAAAPL</sequence>
<name>U6KNK4_EIMTE</name>